<evidence type="ECO:0000256" key="9">
    <source>
        <dbReference type="ARBA" id="ARBA00023242"/>
    </source>
</evidence>
<dbReference type="SMART" id="SM00891">
    <property type="entry name" value="ERCC4"/>
    <property type="match status" value="1"/>
</dbReference>
<gene>
    <name evidence="13" type="ORF">CANVERA_P3570</name>
</gene>
<dbReference type="GO" id="GO:0000014">
    <property type="term" value="F:single-stranded DNA endodeoxyribonuclease activity"/>
    <property type="evidence" value="ECO:0007669"/>
    <property type="project" value="TreeGrafter"/>
</dbReference>
<keyword evidence="14" id="KW-1185">Reference proteome</keyword>
<dbReference type="Gene3D" id="1.10.150.20">
    <property type="entry name" value="5' to 3' exonuclease, C-terminal subdomain"/>
    <property type="match status" value="1"/>
</dbReference>
<feature type="coiled-coil region" evidence="10">
    <location>
        <begin position="95"/>
        <end position="122"/>
    </location>
</feature>
<sequence length="887" mass="102962">MSLFVNENEDETYHEIPVKFQEDEEIIPEFPEREVECMLPLKYQQEIVEDMLIKDGLLILGHGLGWDIITANLLHALSAPFVINKENKKGLIFILNAKDDEIVRLCEELEDLENKCIIMKENTSQKRSKMYQQGGIISISPRILVVDLLSGIINPNDITGLFILHADRIKETSNDAFIISLYRDKNEWGFIKAFSDEPELFTGFTPLATRLRMLRISNVLLWPRFHVNVTESFKYQKKGIRYVTEINVKLTYKMNKIQNALLSCIQACLGELKRHNHEIVNDYWDMVNIHDVDFAKKIRIGLDPHWHRLTYTSRQLVGDIAVLIDLLNDLILVDSVTFYQQIQTIVDANIKTQMNRSMSPWLNLDESTTILNFAKERALEKFEGEYLLEELPKWKQLKILVEDISHEGDGTILIMCSSRRVAHQLSKILSGSNIMIEKLRDYLAWKEMNTLVKRISKELEEEEEEINTSKTFSRNGQPISKRRRMRGGKPEPVVTHEDLDDDIKQFVVEHINEEVHDSRIHLKHISNQIIIQAYDDRNDAPLLQELSPSHIIMYEANLSFIRRVEIYQAINHDNPAKTYIMYYGNSIEEQKHLQRIKKEKDSFTKLIKEKAKLGKHFETSEDNNKFHVHKNQINTRIAGGANFRTNQDEMRIIVDVREFGSSLPNLLYRIGIKVVPCMITVGDYILSPRMCIERKSIPDLIQSFKSGRLYHQCEAMFRHYEIPILLIEFDENKSFALEPFSESKFLKAKNSDNNDNRLKQNLQSKILSLLYSFPKLKIIWSASPYETAQILLELKSNQEEPDVGMALDKGVNKDLIVTEGGGPPIINDDALDFIQTIPGINNLNCYQLIQKVNNIEQLVQLEKEEFMKILGDENGRKAYNFINRTIK</sequence>
<name>A0A9W4XE68_9ASCO</name>
<evidence type="ECO:0000256" key="3">
    <source>
        <dbReference type="ARBA" id="ARBA00022722"/>
    </source>
</evidence>
<protein>
    <recommendedName>
        <fullName evidence="12">ERCC4 domain-containing protein</fullName>
    </recommendedName>
</protein>
<dbReference type="SUPFAM" id="SSF52980">
    <property type="entry name" value="Restriction endonuclease-like"/>
    <property type="match status" value="1"/>
</dbReference>
<evidence type="ECO:0000256" key="8">
    <source>
        <dbReference type="ARBA" id="ARBA00023204"/>
    </source>
</evidence>
<dbReference type="InterPro" id="IPR047520">
    <property type="entry name" value="XPF_nuclease"/>
</dbReference>
<dbReference type="InterPro" id="IPR011335">
    <property type="entry name" value="Restrct_endonuc-II-like"/>
</dbReference>
<dbReference type="GO" id="GO:0003684">
    <property type="term" value="F:damaged DNA binding"/>
    <property type="evidence" value="ECO:0007669"/>
    <property type="project" value="TreeGrafter"/>
</dbReference>
<dbReference type="GO" id="GO:0000110">
    <property type="term" value="C:nucleotide-excision repair factor 1 complex"/>
    <property type="evidence" value="ECO:0007669"/>
    <property type="project" value="TreeGrafter"/>
</dbReference>
<feature type="compositionally biased region" description="Polar residues" evidence="11">
    <location>
        <begin position="468"/>
        <end position="478"/>
    </location>
</feature>
<evidence type="ECO:0000256" key="10">
    <source>
        <dbReference type="SAM" id="Coils"/>
    </source>
</evidence>
<keyword evidence="7" id="KW-0238">DNA-binding</keyword>
<proteinExistence type="inferred from homology"/>
<dbReference type="Pfam" id="PF02732">
    <property type="entry name" value="ERCC4"/>
    <property type="match status" value="1"/>
</dbReference>
<evidence type="ECO:0000256" key="11">
    <source>
        <dbReference type="SAM" id="MobiDB-lite"/>
    </source>
</evidence>
<dbReference type="Proteomes" id="UP001152885">
    <property type="component" value="Unassembled WGS sequence"/>
</dbReference>
<evidence type="ECO:0000256" key="2">
    <source>
        <dbReference type="ARBA" id="ARBA00010015"/>
    </source>
</evidence>
<dbReference type="InterPro" id="IPR010994">
    <property type="entry name" value="RuvA_2-like"/>
</dbReference>
<keyword evidence="8" id="KW-0234">DNA repair</keyword>
<keyword evidence="6" id="KW-0378">Hydrolase</keyword>
<dbReference type="GO" id="GO:0000736">
    <property type="term" value="P:double-strand break repair via single-strand annealing, removal of nonhomologous ends"/>
    <property type="evidence" value="ECO:0007669"/>
    <property type="project" value="TreeGrafter"/>
</dbReference>
<reference evidence="13" key="1">
    <citation type="submission" date="2022-12" db="EMBL/GenBank/DDBJ databases">
        <authorList>
            <person name="Brejova B."/>
        </authorList>
    </citation>
    <scope>NUCLEOTIDE SEQUENCE</scope>
</reference>
<dbReference type="Gene3D" id="3.40.50.10130">
    <property type="match status" value="1"/>
</dbReference>
<organism evidence="13 14">
    <name type="scientific">Candida verbasci</name>
    <dbReference type="NCBI Taxonomy" id="1227364"/>
    <lineage>
        <taxon>Eukaryota</taxon>
        <taxon>Fungi</taxon>
        <taxon>Dikarya</taxon>
        <taxon>Ascomycota</taxon>
        <taxon>Saccharomycotina</taxon>
        <taxon>Pichiomycetes</taxon>
        <taxon>Debaryomycetaceae</taxon>
        <taxon>Candida/Lodderomyces clade</taxon>
        <taxon>Candida</taxon>
    </lineage>
</organism>
<dbReference type="GO" id="GO:1901255">
    <property type="term" value="P:nucleotide-excision repair involved in interstrand cross-link repair"/>
    <property type="evidence" value="ECO:0007669"/>
    <property type="project" value="TreeGrafter"/>
</dbReference>
<keyword evidence="3" id="KW-0540">Nuclease</keyword>
<dbReference type="PANTHER" id="PTHR10150">
    <property type="entry name" value="DNA REPAIR ENDONUCLEASE XPF"/>
    <property type="match status" value="1"/>
</dbReference>
<dbReference type="InterPro" id="IPR006166">
    <property type="entry name" value="ERCC4_domain"/>
</dbReference>
<evidence type="ECO:0000256" key="7">
    <source>
        <dbReference type="ARBA" id="ARBA00023125"/>
    </source>
</evidence>
<evidence type="ECO:0000256" key="4">
    <source>
        <dbReference type="ARBA" id="ARBA00022759"/>
    </source>
</evidence>
<dbReference type="OrthoDB" id="361020at2759"/>
<comment type="similarity">
    <text evidence="2">Belongs to the XPF family.</text>
</comment>
<dbReference type="CDD" id="cd20078">
    <property type="entry name" value="XPF_nuclease_XPF_euk"/>
    <property type="match status" value="1"/>
</dbReference>
<feature type="domain" description="ERCC4" evidence="12">
    <location>
        <begin position="651"/>
        <end position="731"/>
    </location>
</feature>
<evidence type="ECO:0000259" key="12">
    <source>
        <dbReference type="SMART" id="SM00891"/>
    </source>
</evidence>
<evidence type="ECO:0000313" key="13">
    <source>
        <dbReference type="EMBL" id="CAI5759061.1"/>
    </source>
</evidence>
<comment type="subcellular location">
    <subcellularLocation>
        <location evidence="1">Nucleus</location>
    </subcellularLocation>
</comment>
<keyword evidence="10" id="KW-0175">Coiled coil</keyword>
<dbReference type="EMBL" id="CANTUO010000003">
    <property type="protein sequence ID" value="CAI5759061.1"/>
    <property type="molecule type" value="Genomic_DNA"/>
</dbReference>
<evidence type="ECO:0000313" key="14">
    <source>
        <dbReference type="Proteomes" id="UP001152885"/>
    </source>
</evidence>
<keyword evidence="9" id="KW-0539">Nucleus</keyword>
<feature type="region of interest" description="Disordered" evidence="11">
    <location>
        <begin position="463"/>
        <end position="495"/>
    </location>
</feature>
<dbReference type="GO" id="GO:0003697">
    <property type="term" value="F:single-stranded DNA binding"/>
    <property type="evidence" value="ECO:0007669"/>
    <property type="project" value="TreeGrafter"/>
</dbReference>
<dbReference type="SUPFAM" id="SSF47781">
    <property type="entry name" value="RuvA domain 2-like"/>
    <property type="match status" value="1"/>
</dbReference>
<keyword evidence="5" id="KW-0227">DNA damage</keyword>
<dbReference type="GO" id="GO:0000712">
    <property type="term" value="P:resolution of meiotic recombination intermediates"/>
    <property type="evidence" value="ECO:0007669"/>
    <property type="project" value="TreeGrafter"/>
</dbReference>
<evidence type="ECO:0000256" key="5">
    <source>
        <dbReference type="ARBA" id="ARBA00022763"/>
    </source>
</evidence>
<evidence type="ECO:0000256" key="6">
    <source>
        <dbReference type="ARBA" id="ARBA00022801"/>
    </source>
</evidence>
<accession>A0A9W4XE68</accession>
<dbReference type="FunFam" id="3.40.50.10130:FF:000002">
    <property type="entry name" value="DNA repair endonuclease XPF"/>
    <property type="match status" value="1"/>
</dbReference>
<keyword evidence="4" id="KW-0255">Endonuclease</keyword>
<dbReference type="PANTHER" id="PTHR10150:SF0">
    <property type="entry name" value="DNA REPAIR ENDONUCLEASE XPF"/>
    <property type="match status" value="1"/>
</dbReference>
<dbReference type="GO" id="GO:0000724">
    <property type="term" value="P:double-strand break repair via homologous recombination"/>
    <property type="evidence" value="ECO:0007669"/>
    <property type="project" value="TreeGrafter"/>
</dbReference>
<comment type="caution">
    <text evidence="13">The sequence shown here is derived from an EMBL/GenBank/DDBJ whole genome shotgun (WGS) entry which is preliminary data.</text>
</comment>
<evidence type="ECO:0000256" key="1">
    <source>
        <dbReference type="ARBA" id="ARBA00004123"/>
    </source>
</evidence>
<dbReference type="AlphaFoldDB" id="A0A9W4XE68"/>